<reference evidence="2 3" key="1">
    <citation type="submission" date="2013-10" db="EMBL/GenBank/DDBJ databases">
        <authorList>
            <person name="Wang G."/>
            <person name="Zhuang W."/>
        </authorList>
    </citation>
    <scope>NUCLEOTIDE SEQUENCE [LARGE SCALE GENOMIC DNA]</scope>
    <source>
        <strain evidence="2 3">DSM 20118</strain>
    </source>
</reference>
<dbReference type="PANTHER" id="PTHR36840">
    <property type="entry name" value="BLL5714 PROTEIN"/>
    <property type="match status" value="1"/>
</dbReference>
<feature type="transmembrane region" description="Helical" evidence="1">
    <location>
        <begin position="293"/>
        <end position="316"/>
    </location>
</feature>
<dbReference type="AlphaFoldDB" id="A0A0A0B533"/>
<dbReference type="Proteomes" id="UP000029833">
    <property type="component" value="Unassembled WGS sequence"/>
</dbReference>
<feature type="transmembrane region" description="Helical" evidence="1">
    <location>
        <begin position="56"/>
        <end position="75"/>
    </location>
</feature>
<dbReference type="InterPro" id="IPR010640">
    <property type="entry name" value="Low_temperature_requirement_A"/>
</dbReference>
<dbReference type="EMBL" id="AXNT01000117">
    <property type="protein sequence ID" value="KGM01287.1"/>
    <property type="molecule type" value="Genomic_DNA"/>
</dbReference>
<gene>
    <name evidence="2" type="ORF">Q760_02645</name>
</gene>
<evidence type="ECO:0000313" key="2">
    <source>
        <dbReference type="EMBL" id="KGM01287.1"/>
    </source>
</evidence>
<accession>A0A0A0B533</accession>
<organism evidence="2 3">
    <name type="scientific">Cellulomonas cellasea DSM 20118</name>
    <dbReference type="NCBI Taxonomy" id="1408250"/>
    <lineage>
        <taxon>Bacteria</taxon>
        <taxon>Bacillati</taxon>
        <taxon>Actinomycetota</taxon>
        <taxon>Actinomycetes</taxon>
        <taxon>Micrococcales</taxon>
        <taxon>Cellulomonadaceae</taxon>
        <taxon>Cellulomonas</taxon>
    </lineage>
</organism>
<dbReference type="RefSeq" id="WP_246056329.1">
    <property type="nucleotide sequence ID" value="NZ_AXNT01000117.1"/>
</dbReference>
<proteinExistence type="predicted"/>
<keyword evidence="1" id="KW-0812">Transmembrane</keyword>
<feature type="transmembrane region" description="Helical" evidence="1">
    <location>
        <begin position="244"/>
        <end position="264"/>
    </location>
</feature>
<dbReference type="STRING" id="1408250.Q760_02645"/>
<evidence type="ECO:0000313" key="3">
    <source>
        <dbReference type="Proteomes" id="UP000029833"/>
    </source>
</evidence>
<keyword evidence="1" id="KW-1133">Transmembrane helix</keyword>
<feature type="transmembrane region" description="Helical" evidence="1">
    <location>
        <begin position="351"/>
        <end position="370"/>
    </location>
</feature>
<feature type="transmembrane region" description="Helical" evidence="1">
    <location>
        <begin position="119"/>
        <end position="141"/>
    </location>
</feature>
<feature type="transmembrane region" description="Helical" evidence="1">
    <location>
        <begin position="322"/>
        <end position="344"/>
    </location>
</feature>
<feature type="transmembrane region" description="Helical" evidence="1">
    <location>
        <begin position="87"/>
        <end position="107"/>
    </location>
</feature>
<keyword evidence="3" id="KW-1185">Reference proteome</keyword>
<sequence length="415" mass="43195">MSRLVPAGVHRSRRLLPAVPSREGHRATPLELFFDLAYVFAFTQVSRLMAHQHDGVGIVQGLVVLALLWWSWTAFAWLSNHAHADEGVVRVAMTTAMVALFVGGLVLPDAFGAHGGDRFAPVVLVSAYLVARAAHAAVYAFGDVDDPAMRRRVVRAVLLPLVPSAALLVLGASVPPGVRLWCWLGAVVLEPALSYLATRGTEFRLPSATHLAERYGLVVILSLGESVLAIGVGVGAAGEAVDGATLLGAVLAMLVSIALWWTYFARYARPAEHALAATRGVERARLANEGYSYLHLVVVAGTVLAALGIEGAMAHVGDTEPLGTFSAAALGGGLACFLAGASLFVRRALGAWPVVRTAGALLLLAAVPVLGAVRPLAALGLVVALLVGVLVVEQAGVGRRREADDEPAVVGVDAG</sequence>
<evidence type="ECO:0008006" key="4">
    <source>
        <dbReference type="Google" id="ProtNLM"/>
    </source>
</evidence>
<name>A0A0A0B533_9CELL</name>
<feature type="transmembrane region" description="Helical" evidence="1">
    <location>
        <begin position="376"/>
        <end position="392"/>
    </location>
</feature>
<feature type="transmembrane region" description="Helical" evidence="1">
    <location>
        <begin position="217"/>
        <end position="238"/>
    </location>
</feature>
<keyword evidence="1" id="KW-0472">Membrane</keyword>
<dbReference type="Pfam" id="PF06772">
    <property type="entry name" value="LtrA"/>
    <property type="match status" value="1"/>
</dbReference>
<evidence type="ECO:0000256" key="1">
    <source>
        <dbReference type="SAM" id="Phobius"/>
    </source>
</evidence>
<feature type="transmembrane region" description="Helical" evidence="1">
    <location>
        <begin position="178"/>
        <end position="197"/>
    </location>
</feature>
<comment type="caution">
    <text evidence="2">The sequence shown here is derived from an EMBL/GenBank/DDBJ whole genome shotgun (WGS) entry which is preliminary data.</text>
</comment>
<dbReference type="PANTHER" id="PTHR36840:SF1">
    <property type="entry name" value="BLL5714 PROTEIN"/>
    <property type="match status" value="1"/>
</dbReference>
<feature type="transmembrane region" description="Helical" evidence="1">
    <location>
        <begin position="153"/>
        <end position="172"/>
    </location>
</feature>
<protein>
    <recommendedName>
        <fullName evidence="4">Low temperature requirement protein A</fullName>
    </recommendedName>
</protein>